<evidence type="ECO:0000313" key="3">
    <source>
        <dbReference type="Proteomes" id="UP001642487"/>
    </source>
</evidence>
<name>A0ABP0YJZ3_9ROSI</name>
<evidence type="ECO:0000256" key="1">
    <source>
        <dbReference type="SAM" id="Phobius"/>
    </source>
</evidence>
<feature type="transmembrane region" description="Helical" evidence="1">
    <location>
        <begin position="70"/>
        <end position="88"/>
    </location>
</feature>
<sequence length="322" mass="35729">MVAPSKAVGCERKREERVMSDLSIAAPTEKHHHYSACNPIPSAALYILIPLFILGFSVSIFVLVVVHNAFFFLSLLLLSIFLSAFALWNNLSFSSKAAILSFLHSFPDSDLTLAPEGQLVKITGFASCGTVSLESSYEKATGCIYASTSLYEYRGMPLIFQKITQPYCGWRLAYSERFSTDFYITDRKTGIRAMVRAGPSSKLVPLVIESKLVNTTRHHKILSPSLRKWLRDRNISTEARILRLEEGYVQEGSFVSVMGMLHRNNGHITIVQPPEAISTGCLWRKLLLPIYIDGLVLGVLQTTGLPLGQGPLCHQGQFADSL</sequence>
<keyword evidence="3" id="KW-1185">Reference proteome</keyword>
<accession>A0ABP0YJZ3</accession>
<evidence type="ECO:0008006" key="4">
    <source>
        <dbReference type="Google" id="ProtNLM"/>
    </source>
</evidence>
<keyword evidence="1" id="KW-0472">Membrane</keyword>
<protein>
    <recommendedName>
        <fullName evidence="4">RING-type E3 ubiquitin transferase</fullName>
    </recommendedName>
</protein>
<gene>
    <name evidence="2" type="ORF">CITCOLO1_LOCUS11184</name>
</gene>
<dbReference type="Proteomes" id="UP001642487">
    <property type="component" value="Chromosome 3"/>
</dbReference>
<evidence type="ECO:0000313" key="2">
    <source>
        <dbReference type="EMBL" id="CAK9319190.1"/>
    </source>
</evidence>
<proteinExistence type="predicted"/>
<dbReference type="PANTHER" id="PTHR33709">
    <property type="entry name" value="OSJNBA0035M09.9 PROTEIN"/>
    <property type="match status" value="1"/>
</dbReference>
<reference evidence="2 3" key="1">
    <citation type="submission" date="2024-03" db="EMBL/GenBank/DDBJ databases">
        <authorList>
            <person name="Gkanogiannis A."/>
            <person name="Becerra Lopez-Lavalle L."/>
        </authorList>
    </citation>
    <scope>NUCLEOTIDE SEQUENCE [LARGE SCALE GENOMIC DNA]</scope>
</reference>
<feature type="transmembrane region" description="Helical" evidence="1">
    <location>
        <begin position="43"/>
        <end position="64"/>
    </location>
</feature>
<dbReference type="PANTHER" id="PTHR33709:SF20">
    <property type="entry name" value="OS04G0541900 PROTEIN"/>
    <property type="match status" value="1"/>
</dbReference>
<keyword evidence="1" id="KW-1133">Transmembrane helix</keyword>
<dbReference type="EMBL" id="OZ021737">
    <property type="protein sequence ID" value="CAK9319190.1"/>
    <property type="molecule type" value="Genomic_DNA"/>
</dbReference>
<organism evidence="2 3">
    <name type="scientific">Citrullus colocynthis</name>
    <name type="common">colocynth</name>
    <dbReference type="NCBI Taxonomy" id="252529"/>
    <lineage>
        <taxon>Eukaryota</taxon>
        <taxon>Viridiplantae</taxon>
        <taxon>Streptophyta</taxon>
        <taxon>Embryophyta</taxon>
        <taxon>Tracheophyta</taxon>
        <taxon>Spermatophyta</taxon>
        <taxon>Magnoliopsida</taxon>
        <taxon>eudicotyledons</taxon>
        <taxon>Gunneridae</taxon>
        <taxon>Pentapetalae</taxon>
        <taxon>rosids</taxon>
        <taxon>fabids</taxon>
        <taxon>Cucurbitales</taxon>
        <taxon>Cucurbitaceae</taxon>
        <taxon>Benincaseae</taxon>
        <taxon>Citrullus</taxon>
    </lineage>
</organism>
<keyword evidence="1" id="KW-0812">Transmembrane</keyword>
<dbReference type="InterPro" id="IPR040339">
    <property type="entry name" value="At1g16860-like"/>
</dbReference>